<dbReference type="AlphaFoldDB" id="A0AAE0Z0R7"/>
<keyword evidence="2" id="KW-1185">Reference proteome</keyword>
<name>A0AAE0Z0R7_9GAST</name>
<dbReference type="Proteomes" id="UP001283361">
    <property type="component" value="Unassembled WGS sequence"/>
</dbReference>
<sequence length="86" mass="9258">MVSGENLLFISGTSASAATIRGLLISLDRLLRSWLPQYRTSSCSKESRNTVAEYGADLQISLTISASNVPWKPTESYKSSNLSSSG</sequence>
<organism evidence="1 2">
    <name type="scientific">Elysia crispata</name>
    <name type="common">lettuce slug</name>
    <dbReference type="NCBI Taxonomy" id="231223"/>
    <lineage>
        <taxon>Eukaryota</taxon>
        <taxon>Metazoa</taxon>
        <taxon>Spiralia</taxon>
        <taxon>Lophotrochozoa</taxon>
        <taxon>Mollusca</taxon>
        <taxon>Gastropoda</taxon>
        <taxon>Heterobranchia</taxon>
        <taxon>Euthyneura</taxon>
        <taxon>Panpulmonata</taxon>
        <taxon>Sacoglossa</taxon>
        <taxon>Placobranchoidea</taxon>
        <taxon>Plakobranchidae</taxon>
        <taxon>Elysia</taxon>
    </lineage>
</organism>
<comment type="caution">
    <text evidence="1">The sequence shown here is derived from an EMBL/GenBank/DDBJ whole genome shotgun (WGS) entry which is preliminary data.</text>
</comment>
<accession>A0AAE0Z0R7</accession>
<reference evidence="1" key="1">
    <citation type="journal article" date="2023" name="G3 (Bethesda)">
        <title>A reference genome for the long-term kleptoplast-retaining sea slug Elysia crispata morphotype clarki.</title>
        <authorList>
            <person name="Eastman K.E."/>
            <person name="Pendleton A.L."/>
            <person name="Shaikh M.A."/>
            <person name="Suttiyut T."/>
            <person name="Ogas R."/>
            <person name="Tomko P."/>
            <person name="Gavelis G."/>
            <person name="Widhalm J.R."/>
            <person name="Wisecaver J.H."/>
        </authorList>
    </citation>
    <scope>NUCLEOTIDE SEQUENCE</scope>
    <source>
        <strain evidence="1">ECLA1</strain>
    </source>
</reference>
<evidence type="ECO:0000313" key="2">
    <source>
        <dbReference type="Proteomes" id="UP001283361"/>
    </source>
</evidence>
<dbReference type="EMBL" id="JAWDGP010004943">
    <property type="protein sequence ID" value="KAK3760804.1"/>
    <property type="molecule type" value="Genomic_DNA"/>
</dbReference>
<protein>
    <submittedName>
        <fullName evidence="1">Uncharacterized protein</fullName>
    </submittedName>
</protein>
<gene>
    <name evidence="1" type="ORF">RRG08_034106</name>
</gene>
<proteinExistence type="predicted"/>
<evidence type="ECO:0000313" key="1">
    <source>
        <dbReference type="EMBL" id="KAK3760804.1"/>
    </source>
</evidence>